<dbReference type="Pfam" id="PF15648">
    <property type="entry name" value="Tox-REase-5"/>
    <property type="match status" value="1"/>
</dbReference>
<reference evidence="2 3" key="1">
    <citation type="submission" date="2020-11" db="EMBL/GenBank/DDBJ databases">
        <title>Actinomyces sp. ZJ750.</title>
        <authorList>
            <person name="Zhou J."/>
        </authorList>
    </citation>
    <scope>NUCLEOTIDE SEQUENCE [LARGE SCALE GENOMIC DNA]</scope>
    <source>
        <strain evidence="2 3">ZJ750</strain>
    </source>
</reference>
<sequence>MRVQDSYHVDGIEFDGWDGTTLIEAKGPRWDALLNEDWATRARDEIVEQAHRQITAVRNTRPGTPIQWHFADDGALEYVRNLQRQGLFPADIDLIFTPNA</sequence>
<dbReference type="RefSeq" id="WP_166857141.1">
    <property type="nucleotide sequence ID" value="NZ_CP063989.1"/>
</dbReference>
<evidence type="ECO:0000313" key="2">
    <source>
        <dbReference type="EMBL" id="QPL05636.1"/>
    </source>
</evidence>
<name>A0A7T0LLG8_9ACTO</name>
<dbReference type="AlphaFoldDB" id="A0A7T0LLG8"/>
<feature type="domain" description="Tox-REase-5" evidence="1">
    <location>
        <begin position="7"/>
        <end position="72"/>
    </location>
</feature>
<proteinExistence type="predicted"/>
<dbReference type="InterPro" id="IPR028904">
    <property type="entry name" value="Tox-REase-5_dom"/>
</dbReference>
<evidence type="ECO:0000313" key="3">
    <source>
        <dbReference type="Proteomes" id="UP000594637"/>
    </source>
</evidence>
<dbReference type="KEGG" id="arep:ID810_01165"/>
<dbReference type="EMBL" id="CP063989">
    <property type="protein sequence ID" value="QPL05636.1"/>
    <property type="molecule type" value="Genomic_DNA"/>
</dbReference>
<protein>
    <recommendedName>
        <fullName evidence="1">Tox-REase-5 domain-containing protein</fullName>
    </recommendedName>
</protein>
<accession>A0A7T0LLG8</accession>
<evidence type="ECO:0000259" key="1">
    <source>
        <dbReference type="Pfam" id="PF15648"/>
    </source>
</evidence>
<gene>
    <name evidence="2" type="ORF">ID810_01165</name>
</gene>
<keyword evidence="3" id="KW-1185">Reference proteome</keyword>
<dbReference type="Proteomes" id="UP000594637">
    <property type="component" value="Chromosome"/>
</dbReference>
<organism evidence="2 3">
    <name type="scientific">Actinomyces respiraculi</name>
    <dbReference type="NCBI Taxonomy" id="2744574"/>
    <lineage>
        <taxon>Bacteria</taxon>
        <taxon>Bacillati</taxon>
        <taxon>Actinomycetota</taxon>
        <taxon>Actinomycetes</taxon>
        <taxon>Actinomycetales</taxon>
        <taxon>Actinomycetaceae</taxon>
        <taxon>Actinomyces</taxon>
    </lineage>
</organism>